<dbReference type="NCBIfam" id="NF004953">
    <property type="entry name" value="PRK06299.1-3"/>
    <property type="match status" value="1"/>
</dbReference>
<dbReference type="PANTHER" id="PTHR10724:SF7">
    <property type="entry name" value="SMALL RIBOSOMAL SUBUNIT PROTEIN BS1C"/>
    <property type="match status" value="1"/>
</dbReference>
<dbReference type="CDD" id="cd05688">
    <property type="entry name" value="S1_RPS1_repeat_ec3"/>
    <property type="match status" value="1"/>
</dbReference>
<dbReference type="Proteomes" id="UP000829925">
    <property type="component" value="Chromosome"/>
</dbReference>
<gene>
    <name evidence="10" type="primary">rpsA</name>
    <name evidence="10" type="ORF">MUN82_13015</name>
</gene>
<dbReference type="GO" id="GO:0003735">
    <property type="term" value="F:structural constituent of ribosome"/>
    <property type="evidence" value="ECO:0007669"/>
    <property type="project" value="TreeGrafter"/>
</dbReference>
<feature type="domain" description="S1 motif" evidence="9">
    <location>
        <begin position="297"/>
        <end position="367"/>
    </location>
</feature>
<keyword evidence="5" id="KW-0687">Ribonucleoprotein</keyword>
<dbReference type="GO" id="GO:0005737">
    <property type="term" value="C:cytoplasm"/>
    <property type="evidence" value="ECO:0007669"/>
    <property type="project" value="UniProtKB-ARBA"/>
</dbReference>
<protein>
    <recommendedName>
        <fullName evidence="6">Small ribosomal subunit protein bS1</fullName>
    </recommendedName>
    <alternativeName>
        <fullName evidence="7">30S ribosomal protein S1</fullName>
    </alternativeName>
</protein>
<keyword evidence="2" id="KW-0677">Repeat</keyword>
<dbReference type="GO" id="GO:0006412">
    <property type="term" value="P:translation"/>
    <property type="evidence" value="ECO:0007669"/>
    <property type="project" value="TreeGrafter"/>
</dbReference>
<evidence type="ECO:0000256" key="5">
    <source>
        <dbReference type="ARBA" id="ARBA00023274"/>
    </source>
</evidence>
<proteinExistence type="inferred from homology"/>
<organism evidence="10 11">
    <name type="scientific">Hymenobacter aerilatus</name>
    <dbReference type="NCBI Taxonomy" id="2932251"/>
    <lineage>
        <taxon>Bacteria</taxon>
        <taxon>Pseudomonadati</taxon>
        <taxon>Bacteroidota</taxon>
        <taxon>Cytophagia</taxon>
        <taxon>Cytophagales</taxon>
        <taxon>Hymenobacteraceae</taxon>
        <taxon>Hymenobacter</taxon>
    </lineage>
</organism>
<dbReference type="FunFam" id="2.40.50.140:FF:000011">
    <property type="entry name" value="30S ribosomal protein S1"/>
    <property type="match status" value="1"/>
</dbReference>
<evidence type="ECO:0000256" key="2">
    <source>
        <dbReference type="ARBA" id="ARBA00022737"/>
    </source>
</evidence>
<feature type="compositionally biased region" description="Low complexity" evidence="8">
    <location>
        <begin position="610"/>
        <end position="623"/>
    </location>
</feature>
<dbReference type="InterPro" id="IPR012340">
    <property type="entry name" value="NA-bd_OB-fold"/>
</dbReference>
<feature type="domain" description="S1 motif" evidence="9">
    <location>
        <begin position="386"/>
        <end position="456"/>
    </location>
</feature>
<dbReference type="GO" id="GO:0003729">
    <property type="term" value="F:mRNA binding"/>
    <property type="evidence" value="ECO:0007669"/>
    <property type="project" value="TreeGrafter"/>
</dbReference>
<dbReference type="InterPro" id="IPR003029">
    <property type="entry name" value="S1_domain"/>
</dbReference>
<dbReference type="CDD" id="cd04465">
    <property type="entry name" value="S1_RPS1_repeat_ec2_hs2"/>
    <property type="match status" value="1"/>
</dbReference>
<dbReference type="InterPro" id="IPR035104">
    <property type="entry name" value="Ribosomal_protein_S1-like"/>
</dbReference>
<dbReference type="GO" id="GO:0005840">
    <property type="term" value="C:ribosome"/>
    <property type="evidence" value="ECO:0007669"/>
    <property type="project" value="UniProtKB-KW"/>
</dbReference>
<comment type="similarity">
    <text evidence="1">Belongs to the bacterial ribosomal protein bS1 family.</text>
</comment>
<evidence type="ECO:0000256" key="3">
    <source>
        <dbReference type="ARBA" id="ARBA00022884"/>
    </source>
</evidence>
<dbReference type="FunFam" id="2.40.50.140:FF:000051">
    <property type="entry name" value="RNA-binding transcriptional accessory protein"/>
    <property type="match status" value="1"/>
</dbReference>
<dbReference type="GO" id="GO:1990904">
    <property type="term" value="C:ribonucleoprotein complex"/>
    <property type="evidence" value="ECO:0007669"/>
    <property type="project" value="UniProtKB-KW"/>
</dbReference>
<feature type="region of interest" description="Disordered" evidence="8">
    <location>
        <begin position="601"/>
        <end position="627"/>
    </location>
</feature>
<dbReference type="SUPFAM" id="SSF50249">
    <property type="entry name" value="Nucleic acid-binding proteins"/>
    <property type="match status" value="6"/>
</dbReference>
<dbReference type="KEGG" id="haei:MUN82_13015"/>
<evidence type="ECO:0000256" key="4">
    <source>
        <dbReference type="ARBA" id="ARBA00022980"/>
    </source>
</evidence>
<dbReference type="PRINTS" id="PR00681">
    <property type="entry name" value="RIBOSOMALS1"/>
</dbReference>
<dbReference type="EMBL" id="CP095053">
    <property type="protein sequence ID" value="UOR03867.1"/>
    <property type="molecule type" value="Genomic_DNA"/>
</dbReference>
<name>A0A8T9SQ73_9BACT</name>
<feature type="domain" description="S1 motif" evidence="9">
    <location>
        <begin position="44"/>
        <end position="107"/>
    </location>
</feature>
<feature type="domain" description="S1 motif" evidence="9">
    <location>
        <begin position="125"/>
        <end position="191"/>
    </location>
</feature>
<dbReference type="SMART" id="SM00316">
    <property type="entry name" value="S1"/>
    <property type="match status" value="6"/>
</dbReference>
<dbReference type="InterPro" id="IPR050437">
    <property type="entry name" value="Ribos_protein_bS1-like"/>
</dbReference>
<dbReference type="PROSITE" id="PS50126">
    <property type="entry name" value="S1"/>
    <property type="match status" value="6"/>
</dbReference>
<evidence type="ECO:0000256" key="1">
    <source>
        <dbReference type="ARBA" id="ARBA00006767"/>
    </source>
</evidence>
<evidence type="ECO:0000256" key="8">
    <source>
        <dbReference type="SAM" id="MobiDB-lite"/>
    </source>
</evidence>
<feature type="region of interest" description="Disordered" evidence="8">
    <location>
        <begin position="542"/>
        <end position="567"/>
    </location>
</feature>
<evidence type="ECO:0000313" key="10">
    <source>
        <dbReference type="EMBL" id="UOR03867.1"/>
    </source>
</evidence>
<dbReference type="Pfam" id="PF00575">
    <property type="entry name" value="S1"/>
    <property type="match status" value="5"/>
</dbReference>
<accession>A0A8T9SQ73</accession>
<reference evidence="10 11" key="1">
    <citation type="submission" date="2022-04" db="EMBL/GenBank/DDBJ databases">
        <title>Hymenobacter sp. isolated from the air.</title>
        <authorList>
            <person name="Won M."/>
            <person name="Lee C.-M."/>
            <person name="Woen H.-Y."/>
            <person name="Kwon S.-W."/>
        </authorList>
    </citation>
    <scope>NUCLEOTIDE SEQUENCE [LARGE SCALE GENOMIC DNA]</scope>
    <source>
        <strain evidence="11">5413 J-13</strain>
    </source>
</reference>
<sequence length="671" mass="74289">MAEVVDNFDWDNVGANSFGGNYSAEERARMEEMYSDTLTTVQEEEVVRGVVVGITDRDVILNIGFKSDGLVPVSEFRDLPDLKPGDEVEVFIEEQENANGQLILSRKKAKIKQAWKAIYDALENDTILEGVVKRRTKGGLIMDLDGVEAFLPGSQIDVKPIRDFDIYVGRRMEVKVVKINAAFDNVVVSHKVLIEKDLEKQREAILNNLEKGQILEGVIKNMTNFGVFIDLGGVDGLLHITDISWGRIAHPSEVLQLDQKLNVVVLDFDEAKKRISLGLKQLTPHPWDSLPEDMGVGSKVKGRIVNVADYGAFMEIIPGVEGLIHVSEMSWSQHLRNPQDFIKQGDVVEAQILTLDREDRKMSLGIKQLSEDPWTRGDFAEKYAVGTKHNGLVRNLTNFGLFVELEEGVDGLVHVSDLSWTKKIKHPSEVVKVGDRLDVLVLELDVANRRLALGHKQLEENPWDTFQTVFTPGSVHRATITEKNDRGAVLELPYGIEGFAYPKSLQKEDGSQAENGESLDFRVVEFSKDDRRIVLSHTAVYNQSQEEESRASKFKKKTPTATAGGVATTSAADVKKATSQPAEKSTLGDLDALSALRDRMMGSEREAGEQKLQAQASKKAAPAAEEEGLVARVTKAASDAIDTVTHAAEDVVDRAKHLLDSDDDTNKEDKA</sequence>
<feature type="domain" description="S1 motif" evidence="9">
    <location>
        <begin position="473"/>
        <end position="538"/>
    </location>
</feature>
<evidence type="ECO:0000256" key="6">
    <source>
        <dbReference type="ARBA" id="ARBA00035293"/>
    </source>
</evidence>
<evidence type="ECO:0000256" key="7">
    <source>
        <dbReference type="ARBA" id="ARBA00035517"/>
    </source>
</evidence>
<dbReference type="PANTHER" id="PTHR10724">
    <property type="entry name" value="30S RIBOSOMAL PROTEIN S1"/>
    <property type="match status" value="1"/>
</dbReference>
<dbReference type="FunFam" id="2.40.50.140:FF:000110">
    <property type="entry name" value="30S ribosomal protein S1"/>
    <property type="match status" value="1"/>
</dbReference>
<dbReference type="RefSeq" id="WP_245091064.1">
    <property type="nucleotide sequence ID" value="NZ_CP095053.1"/>
</dbReference>
<dbReference type="CDD" id="cd05687">
    <property type="entry name" value="S1_RPS1_repeat_ec1_hs1"/>
    <property type="match status" value="1"/>
</dbReference>
<evidence type="ECO:0000259" key="9">
    <source>
        <dbReference type="PROSITE" id="PS50126"/>
    </source>
</evidence>
<evidence type="ECO:0000313" key="11">
    <source>
        <dbReference type="Proteomes" id="UP000829925"/>
    </source>
</evidence>
<keyword evidence="4 10" id="KW-0689">Ribosomal protein</keyword>
<feature type="domain" description="S1 motif" evidence="9">
    <location>
        <begin position="212"/>
        <end position="280"/>
    </location>
</feature>
<dbReference type="AlphaFoldDB" id="A0A8T9SQ73"/>
<keyword evidence="11" id="KW-1185">Reference proteome</keyword>
<keyword evidence="3" id="KW-0694">RNA-binding</keyword>
<dbReference type="Gene3D" id="2.40.50.140">
    <property type="entry name" value="Nucleic acid-binding proteins"/>
    <property type="match status" value="6"/>
</dbReference>